<protein>
    <recommendedName>
        <fullName evidence="5">Galactose oxidase</fullName>
    </recommendedName>
</protein>
<accession>A0A3A8KR81</accession>
<evidence type="ECO:0000313" key="4">
    <source>
        <dbReference type="Proteomes" id="UP000268313"/>
    </source>
</evidence>
<dbReference type="EMBL" id="RAWE01000024">
    <property type="protein sequence ID" value="RKH04892.1"/>
    <property type="molecule type" value="Genomic_DNA"/>
</dbReference>
<evidence type="ECO:0008006" key="5">
    <source>
        <dbReference type="Google" id="ProtNLM"/>
    </source>
</evidence>
<dbReference type="Proteomes" id="UP000268313">
    <property type="component" value="Unassembled WGS sequence"/>
</dbReference>
<dbReference type="PANTHER" id="PTHR45632">
    <property type="entry name" value="LD33804P"/>
    <property type="match status" value="1"/>
</dbReference>
<gene>
    <name evidence="3" type="ORF">D7X32_09875</name>
</gene>
<evidence type="ECO:0000256" key="2">
    <source>
        <dbReference type="ARBA" id="ARBA00022737"/>
    </source>
</evidence>
<proteinExistence type="predicted"/>
<evidence type="ECO:0000313" key="3">
    <source>
        <dbReference type="EMBL" id="RKH04892.1"/>
    </source>
</evidence>
<dbReference type="OrthoDB" id="9769308at2"/>
<dbReference type="RefSeq" id="WP_120602264.1">
    <property type="nucleotide sequence ID" value="NZ_JABFJX010000007.1"/>
</dbReference>
<keyword evidence="1" id="KW-0880">Kelch repeat</keyword>
<reference evidence="4" key="1">
    <citation type="submission" date="2018-09" db="EMBL/GenBank/DDBJ databases">
        <authorList>
            <person name="Livingstone P.G."/>
            <person name="Whitworth D.E."/>
        </authorList>
    </citation>
    <scope>NUCLEOTIDE SEQUENCE [LARGE SCALE GENOMIC DNA]</scope>
    <source>
        <strain evidence="4">CA043D</strain>
    </source>
</reference>
<comment type="caution">
    <text evidence="3">The sequence shown here is derived from an EMBL/GenBank/DDBJ whole genome shotgun (WGS) entry which is preliminary data.</text>
</comment>
<evidence type="ECO:0000256" key="1">
    <source>
        <dbReference type="ARBA" id="ARBA00022441"/>
    </source>
</evidence>
<sequence>MPVDLYYHASAASRDRVFVSGGLSFKQGSTSSLDQRATVFSAPIQADGVLGAWTESAQLPDPLVHHAMAVVDQRLFVAGGELRRSFSKGVSSASLREDGTLGPWQTEAALPQPRGWHALVAAGAELWVVGGSLDKGYFTTGTPELWRAKRSASRIEGWESIEAPSTLHFDQTPAVAMGRLYVTGAEGKLYSMALDAEHVWRTETSTPSWSGRSHGDDPRLDVVRLLAMEDRLVLLLQQGRVLTAPLQAEGRVGPWSQASRMYGPGSGFTASQGEDGRIYVFGGTSANPEEHRNARVWSSQRLTP</sequence>
<dbReference type="Gene3D" id="2.120.10.80">
    <property type="entry name" value="Kelch-type beta propeller"/>
    <property type="match status" value="1"/>
</dbReference>
<dbReference type="AlphaFoldDB" id="A0A3A8KR81"/>
<organism evidence="3 4">
    <name type="scientific">Corallococcus carmarthensis</name>
    <dbReference type="NCBI Taxonomy" id="2316728"/>
    <lineage>
        <taxon>Bacteria</taxon>
        <taxon>Pseudomonadati</taxon>
        <taxon>Myxococcota</taxon>
        <taxon>Myxococcia</taxon>
        <taxon>Myxococcales</taxon>
        <taxon>Cystobacterineae</taxon>
        <taxon>Myxococcaceae</taxon>
        <taxon>Corallococcus</taxon>
    </lineage>
</organism>
<keyword evidence="4" id="KW-1185">Reference proteome</keyword>
<keyword evidence="2" id="KW-0677">Repeat</keyword>
<dbReference type="InterPro" id="IPR015915">
    <property type="entry name" value="Kelch-typ_b-propeller"/>
</dbReference>
<dbReference type="SUPFAM" id="SSF117281">
    <property type="entry name" value="Kelch motif"/>
    <property type="match status" value="1"/>
</dbReference>
<dbReference type="PANTHER" id="PTHR45632:SF3">
    <property type="entry name" value="KELCH-LIKE PROTEIN 32"/>
    <property type="match status" value="1"/>
</dbReference>
<name>A0A3A8KR81_9BACT</name>